<name>A0ABZ2T3S5_9ENTE</name>
<dbReference type="RefSeq" id="WP_086444149.1">
    <property type="nucleotide sequence ID" value="NZ_CP147248.1"/>
</dbReference>
<evidence type="ECO:0000313" key="1">
    <source>
        <dbReference type="EMBL" id="WYJ86006.1"/>
    </source>
</evidence>
<protein>
    <submittedName>
        <fullName evidence="1">Uncharacterized protein</fullName>
    </submittedName>
</protein>
<keyword evidence="2" id="KW-1185">Reference proteome</keyword>
<dbReference type="EMBL" id="CP147248">
    <property type="protein sequence ID" value="WYJ86006.1"/>
    <property type="molecule type" value="Genomic_DNA"/>
</dbReference>
<evidence type="ECO:0000313" key="2">
    <source>
        <dbReference type="Proteomes" id="UP000195080"/>
    </source>
</evidence>
<sequence>MTKIFIEEKAIEQYKKVVGYIGTDWPKAYLLVFWQAFSTPELHDKEYLLVRQNIQIDKKLTVNQEYECALQRTEIKQKPYGECWTYTLLFFYEKQVMAICESDLYVR</sequence>
<reference evidence="2" key="1">
    <citation type="submission" date="2017-05" db="EMBL/GenBank/DDBJ databases">
        <title>The Genome Sequence of EEnterococcus faecalis 9F2_4866.</title>
        <authorList>
            <consortium name="The Broad Institute Genomics Platform"/>
            <consortium name="The Broad Institute Genomic Center for Infectious Diseases"/>
            <person name="Earl A."/>
            <person name="Manson A."/>
            <person name="Schwartman J."/>
            <person name="Gilmore M."/>
            <person name="Abouelleil A."/>
            <person name="Cao P."/>
            <person name="Chapman S."/>
            <person name="Cusick C."/>
            <person name="Shea T."/>
            <person name="Young S."/>
            <person name="Neafsey D."/>
            <person name="Nusbaum C."/>
            <person name="Birren B."/>
        </authorList>
    </citation>
    <scope>NUCLEOTIDE SEQUENCE [LARGE SCALE GENOMIC DNA]</scope>
    <source>
        <strain evidence="2">12C11_DIV0727</strain>
    </source>
</reference>
<proteinExistence type="predicted"/>
<gene>
    <name evidence="1" type="ORF">A5866_001084</name>
</gene>
<accession>A0ABZ2T3S5</accession>
<organism evidence="1 2">
    <name type="scientific">Candidatus Enterococcus lemimoniae</name>
    <dbReference type="NCBI Taxonomy" id="1834167"/>
    <lineage>
        <taxon>Bacteria</taxon>
        <taxon>Bacillati</taxon>
        <taxon>Bacillota</taxon>
        <taxon>Bacilli</taxon>
        <taxon>Lactobacillales</taxon>
        <taxon>Enterococcaceae</taxon>
        <taxon>Enterococcus</taxon>
    </lineage>
</organism>
<dbReference type="Proteomes" id="UP000195080">
    <property type="component" value="Chromosome"/>
</dbReference>